<dbReference type="EMBL" id="PJNH01000001">
    <property type="protein sequence ID" value="PKR79413.1"/>
    <property type="molecule type" value="Genomic_DNA"/>
</dbReference>
<organism evidence="3 4">
    <name type="scientific">Halalkalibacillus sediminis</name>
    <dbReference type="NCBI Taxonomy" id="2018042"/>
    <lineage>
        <taxon>Bacteria</taxon>
        <taxon>Bacillati</taxon>
        <taxon>Bacillota</taxon>
        <taxon>Bacilli</taxon>
        <taxon>Bacillales</taxon>
        <taxon>Bacillaceae</taxon>
        <taxon>Halalkalibacillus</taxon>
    </lineage>
</organism>
<evidence type="ECO:0000313" key="4">
    <source>
        <dbReference type="Proteomes" id="UP000243524"/>
    </source>
</evidence>
<comment type="caution">
    <text evidence="3">The sequence shown here is derived from an EMBL/GenBank/DDBJ whole genome shotgun (WGS) entry which is preliminary data.</text>
</comment>
<protein>
    <recommendedName>
        <fullName evidence="2">SHOCT domain-containing protein</fullName>
    </recommendedName>
</protein>
<accession>A0A2I0QYK8</accession>
<evidence type="ECO:0000256" key="1">
    <source>
        <dbReference type="SAM" id="MobiDB-lite"/>
    </source>
</evidence>
<keyword evidence="4" id="KW-1185">Reference proteome</keyword>
<feature type="compositionally biased region" description="Polar residues" evidence="1">
    <location>
        <begin position="17"/>
        <end position="35"/>
    </location>
</feature>
<dbReference type="Pfam" id="PF09851">
    <property type="entry name" value="SHOCT"/>
    <property type="match status" value="1"/>
</dbReference>
<gene>
    <name evidence="3" type="ORF">CEY16_05585</name>
</gene>
<dbReference type="AlphaFoldDB" id="A0A2I0QYK8"/>
<reference evidence="3 4" key="1">
    <citation type="submission" date="2017-06" db="EMBL/GenBank/DDBJ databases">
        <title>the draft geome sequence of Illustriluteabacillus marina B3227.</title>
        <authorList>
            <person name="He R.-H."/>
            <person name="Du Z.-J."/>
        </authorList>
    </citation>
    <scope>NUCLEOTIDE SEQUENCE [LARGE SCALE GENOMIC DNA]</scope>
    <source>
        <strain evidence="3 4">B3227</strain>
    </source>
</reference>
<dbReference type="InterPro" id="IPR018649">
    <property type="entry name" value="SHOCT"/>
</dbReference>
<proteinExistence type="predicted"/>
<sequence length="64" mass="7281">MAGKETDKMINILRSKLGNTVPSNPQTTSQSNDKYNQLEKLGDLKEKGILSEEEFNKEKEKLLK</sequence>
<dbReference type="Proteomes" id="UP000243524">
    <property type="component" value="Unassembled WGS sequence"/>
</dbReference>
<evidence type="ECO:0000313" key="3">
    <source>
        <dbReference type="EMBL" id="PKR79413.1"/>
    </source>
</evidence>
<feature type="region of interest" description="Disordered" evidence="1">
    <location>
        <begin position="15"/>
        <end position="36"/>
    </location>
</feature>
<evidence type="ECO:0000259" key="2">
    <source>
        <dbReference type="Pfam" id="PF09851"/>
    </source>
</evidence>
<feature type="domain" description="SHOCT" evidence="2">
    <location>
        <begin position="37"/>
        <end position="63"/>
    </location>
</feature>
<name>A0A2I0QYK8_9BACI</name>